<reference evidence="2" key="1">
    <citation type="submission" date="2023-07" db="EMBL/GenBank/DDBJ databases">
        <title>draft genome sequence of fig (Ficus carica).</title>
        <authorList>
            <person name="Takahashi T."/>
            <person name="Nishimura K."/>
        </authorList>
    </citation>
    <scope>NUCLEOTIDE SEQUENCE</scope>
</reference>
<dbReference type="AlphaFoldDB" id="A0AA88B0B0"/>
<keyword evidence="3" id="KW-1185">Reference proteome</keyword>
<name>A0AA88B0B0_FICCA</name>
<protein>
    <submittedName>
        <fullName evidence="2">Uncharacterized protein</fullName>
    </submittedName>
</protein>
<organism evidence="2 3">
    <name type="scientific">Ficus carica</name>
    <name type="common">Common fig</name>
    <dbReference type="NCBI Taxonomy" id="3494"/>
    <lineage>
        <taxon>Eukaryota</taxon>
        <taxon>Viridiplantae</taxon>
        <taxon>Streptophyta</taxon>
        <taxon>Embryophyta</taxon>
        <taxon>Tracheophyta</taxon>
        <taxon>Spermatophyta</taxon>
        <taxon>Magnoliopsida</taxon>
        <taxon>eudicotyledons</taxon>
        <taxon>Gunneridae</taxon>
        <taxon>Pentapetalae</taxon>
        <taxon>rosids</taxon>
        <taxon>fabids</taxon>
        <taxon>Rosales</taxon>
        <taxon>Moraceae</taxon>
        <taxon>Ficeae</taxon>
        <taxon>Ficus</taxon>
    </lineage>
</organism>
<dbReference type="EMBL" id="BTGU01000053">
    <property type="protein sequence ID" value="GMN54711.1"/>
    <property type="molecule type" value="Genomic_DNA"/>
</dbReference>
<evidence type="ECO:0000313" key="3">
    <source>
        <dbReference type="Proteomes" id="UP001187192"/>
    </source>
</evidence>
<evidence type="ECO:0000256" key="1">
    <source>
        <dbReference type="SAM" id="MobiDB-lite"/>
    </source>
</evidence>
<proteinExistence type="predicted"/>
<feature type="region of interest" description="Disordered" evidence="1">
    <location>
        <begin position="104"/>
        <end position="128"/>
    </location>
</feature>
<accession>A0AA88B0B0</accession>
<dbReference type="Proteomes" id="UP001187192">
    <property type="component" value="Unassembled WGS sequence"/>
</dbReference>
<comment type="caution">
    <text evidence="2">The sequence shown here is derived from an EMBL/GenBank/DDBJ whole genome shotgun (WGS) entry which is preliminary data.</text>
</comment>
<sequence length="128" mass="13890">MVSKNHRGSFQGPVRPARKSRARAQSWLVAWTLVGRWAHWLGAWALGVRVLGKGGRKARWAGAGYMLDGRAGAGRVLVGLAGAGEWARARLPSYLVRTSKQKMFAGFPDRPDRGTGQAGPKIPVRTSE</sequence>
<evidence type="ECO:0000313" key="2">
    <source>
        <dbReference type="EMBL" id="GMN54711.1"/>
    </source>
</evidence>
<gene>
    <name evidence="2" type="ORF">TIFTF001_023836</name>
</gene>